<evidence type="ECO:0000256" key="5">
    <source>
        <dbReference type="ARBA" id="ARBA00023239"/>
    </source>
</evidence>
<dbReference type="CDD" id="cd08010">
    <property type="entry name" value="MltG_like"/>
    <property type="match status" value="1"/>
</dbReference>
<keyword evidence="4 7" id="KW-0472">Membrane</keyword>
<evidence type="ECO:0000256" key="7">
    <source>
        <dbReference type="HAMAP-Rule" id="MF_02065"/>
    </source>
</evidence>
<reference evidence="10" key="1">
    <citation type="journal article" date="2019" name="Int. J. Syst. Evol. Microbiol.">
        <title>The Global Catalogue of Microorganisms (GCM) 10K type strain sequencing project: providing services to taxonomists for standard genome sequencing and annotation.</title>
        <authorList>
            <consortium name="The Broad Institute Genomics Platform"/>
            <consortium name="The Broad Institute Genome Sequencing Center for Infectious Disease"/>
            <person name="Wu L."/>
            <person name="Ma J."/>
        </authorList>
    </citation>
    <scope>NUCLEOTIDE SEQUENCE [LARGE SCALE GENOMIC DNA]</scope>
    <source>
        <strain evidence="10">JCM 17687</strain>
    </source>
</reference>
<keyword evidence="2 7" id="KW-0812">Transmembrane</keyword>
<feature type="region of interest" description="Disordered" evidence="8">
    <location>
        <begin position="1"/>
        <end position="74"/>
    </location>
</feature>
<evidence type="ECO:0000256" key="6">
    <source>
        <dbReference type="ARBA" id="ARBA00023316"/>
    </source>
</evidence>
<proteinExistence type="inferred from homology"/>
<dbReference type="InterPro" id="IPR003770">
    <property type="entry name" value="MLTG-like"/>
</dbReference>
<name>A0ABP9IZA9_9MICO</name>
<comment type="subcellular location">
    <subcellularLocation>
        <location evidence="7">Cell membrane</location>
        <topology evidence="7">Single-pass membrane protein</topology>
    </subcellularLocation>
</comment>
<dbReference type="PANTHER" id="PTHR30518:SF2">
    <property type="entry name" value="ENDOLYTIC MUREIN TRANSGLYCOSYLASE"/>
    <property type="match status" value="1"/>
</dbReference>
<dbReference type="RefSeq" id="WP_345505393.1">
    <property type="nucleotide sequence ID" value="NZ_BAABIW010000001.1"/>
</dbReference>
<comment type="function">
    <text evidence="7">Functions as a peptidoglycan terminase that cleaves nascent peptidoglycan strands endolytically to terminate their elongation.</text>
</comment>
<sequence>MKDHLESSIFGDHDDHDVPAHEAHALDVHDAHEQDDPHHPDAAAATPPASRRERADTGADGGRGRRRRRGARPGKARTLRRLIVIVLALGVIGGGVAVAWTALRPVVEGFLESNDYPGPGTGEVRVTVAQGAGGASIAKELVDSDVVKSSKAFIEAANADAKSSGIQPGVYVMKKQMRAADALAILVDPKNRLVTRVTVPEGLWASEIYPRLSAASGIPVAQYQAAAKKVDELGLPPSAKGRIEGYLFPASYEFGPTSSALDQLTQMVAESTKRLDALGIAPERMERVVTIASLVEGEAQNEADRSKVARVVENRLAAKMSLGFDSTVNYIFKKRGVPTQQMLDSNNPYNTRRFTGLPPGPVANPGESALAAAASPVAGQWLYFVTVNLSTGETKFASTYAEHQRNVAQFQQWCTQNKGAC</sequence>
<keyword evidence="10" id="KW-1185">Reference proteome</keyword>
<dbReference type="NCBIfam" id="TIGR00247">
    <property type="entry name" value="endolytic transglycosylase MltG"/>
    <property type="match status" value="1"/>
</dbReference>
<dbReference type="HAMAP" id="MF_02065">
    <property type="entry name" value="MltG"/>
    <property type="match status" value="1"/>
</dbReference>
<comment type="similarity">
    <text evidence="7">Belongs to the transglycosylase MltG family.</text>
</comment>
<dbReference type="Proteomes" id="UP001500427">
    <property type="component" value="Unassembled WGS sequence"/>
</dbReference>
<comment type="caution">
    <text evidence="9">The sequence shown here is derived from an EMBL/GenBank/DDBJ whole genome shotgun (WGS) entry which is preliminary data.</text>
</comment>
<evidence type="ECO:0000256" key="3">
    <source>
        <dbReference type="ARBA" id="ARBA00022989"/>
    </source>
</evidence>
<feature type="compositionally biased region" description="Basic and acidic residues" evidence="8">
    <location>
        <begin position="1"/>
        <end position="41"/>
    </location>
</feature>
<dbReference type="Gene3D" id="3.30.160.60">
    <property type="entry name" value="Classic Zinc Finger"/>
    <property type="match status" value="1"/>
</dbReference>
<evidence type="ECO:0000256" key="4">
    <source>
        <dbReference type="ARBA" id="ARBA00023136"/>
    </source>
</evidence>
<keyword evidence="3 7" id="KW-1133">Transmembrane helix</keyword>
<feature type="transmembrane region" description="Helical" evidence="7">
    <location>
        <begin position="82"/>
        <end position="103"/>
    </location>
</feature>
<dbReference type="EC" id="4.2.2.29" evidence="7"/>
<evidence type="ECO:0000256" key="1">
    <source>
        <dbReference type="ARBA" id="ARBA00022475"/>
    </source>
</evidence>
<dbReference type="Pfam" id="PF02618">
    <property type="entry name" value="YceG"/>
    <property type="match status" value="1"/>
</dbReference>
<keyword evidence="5 7" id="KW-0456">Lyase</keyword>
<keyword evidence="6 7" id="KW-0961">Cell wall biogenesis/degradation</keyword>
<dbReference type="EMBL" id="BAABIW010000001">
    <property type="protein sequence ID" value="GAA5015518.1"/>
    <property type="molecule type" value="Genomic_DNA"/>
</dbReference>
<dbReference type="PANTHER" id="PTHR30518">
    <property type="entry name" value="ENDOLYTIC MUREIN TRANSGLYCOSYLASE"/>
    <property type="match status" value="1"/>
</dbReference>
<evidence type="ECO:0000313" key="9">
    <source>
        <dbReference type="EMBL" id="GAA5015518.1"/>
    </source>
</evidence>
<dbReference type="Gene3D" id="3.30.1490.480">
    <property type="entry name" value="Endolytic murein transglycosylase"/>
    <property type="match status" value="1"/>
</dbReference>
<accession>A0ABP9IZA9</accession>
<evidence type="ECO:0000256" key="8">
    <source>
        <dbReference type="SAM" id="MobiDB-lite"/>
    </source>
</evidence>
<comment type="catalytic activity">
    <reaction evidence="7">
        <text>a peptidoglycan chain = a peptidoglycan chain with N-acetyl-1,6-anhydromuramyl-[peptide] at the reducing end + a peptidoglycan chain with N-acetylglucosamine at the non-reducing end.</text>
        <dbReference type="EC" id="4.2.2.29"/>
    </reaction>
</comment>
<keyword evidence="1 7" id="KW-1003">Cell membrane</keyword>
<protein>
    <recommendedName>
        <fullName evidence="7">Endolytic murein transglycosylase</fullName>
        <ecNumber evidence="7">4.2.2.29</ecNumber>
    </recommendedName>
    <alternativeName>
        <fullName evidence="7">Peptidoglycan lytic transglycosylase</fullName>
    </alternativeName>
    <alternativeName>
        <fullName evidence="7">Peptidoglycan polymerization terminase</fullName>
    </alternativeName>
</protein>
<feature type="site" description="Important for catalytic activity" evidence="7">
    <location>
        <position position="298"/>
    </location>
</feature>
<gene>
    <name evidence="7" type="primary">mltG</name>
    <name evidence="9" type="ORF">GCM10023258_00310</name>
</gene>
<feature type="compositionally biased region" description="Basic residues" evidence="8">
    <location>
        <begin position="64"/>
        <end position="74"/>
    </location>
</feature>
<evidence type="ECO:0000256" key="2">
    <source>
        <dbReference type="ARBA" id="ARBA00022692"/>
    </source>
</evidence>
<evidence type="ECO:0000313" key="10">
    <source>
        <dbReference type="Proteomes" id="UP001500427"/>
    </source>
</evidence>
<organism evidence="9 10">
    <name type="scientific">Terrabacter aeriphilus</name>
    <dbReference type="NCBI Taxonomy" id="515662"/>
    <lineage>
        <taxon>Bacteria</taxon>
        <taxon>Bacillati</taxon>
        <taxon>Actinomycetota</taxon>
        <taxon>Actinomycetes</taxon>
        <taxon>Micrococcales</taxon>
        <taxon>Intrasporangiaceae</taxon>
        <taxon>Terrabacter</taxon>
    </lineage>
</organism>